<keyword evidence="2" id="KW-0964">Secreted</keyword>
<dbReference type="EMBL" id="RYFI01000001">
    <property type="protein sequence ID" value="RXF75652.1"/>
    <property type="molecule type" value="Genomic_DNA"/>
</dbReference>
<comment type="caution">
    <text evidence="4">The sequence shown here is derived from an EMBL/GenBank/DDBJ whole genome shotgun (WGS) entry which is preliminary data.</text>
</comment>
<dbReference type="PANTHER" id="PTHR38340">
    <property type="entry name" value="S-LAYER PROTEIN"/>
    <property type="match status" value="1"/>
</dbReference>
<evidence type="ECO:0000256" key="3">
    <source>
        <dbReference type="SAM" id="MobiDB-lite"/>
    </source>
</evidence>
<proteinExistence type="predicted"/>
<dbReference type="InterPro" id="IPR018511">
    <property type="entry name" value="Hemolysin-typ_Ca-bd_CS"/>
</dbReference>
<dbReference type="GO" id="GO:0005509">
    <property type="term" value="F:calcium ion binding"/>
    <property type="evidence" value="ECO:0007669"/>
    <property type="project" value="InterPro"/>
</dbReference>
<dbReference type="RefSeq" id="WP_128775831.1">
    <property type="nucleotide sequence ID" value="NZ_RYFI01000001.1"/>
</dbReference>
<dbReference type="AlphaFoldDB" id="A0A4V1KJW9"/>
<gene>
    <name evidence="4" type="ORF">EK403_02105</name>
</gene>
<sequence>MAVTRVTNAAVDNLRIIEFFDPNAEFNFGSDHEVSLVSRDGYELVLQGTDFAFNSDDEPTDGTITDVFLYDPSGDLVGRIEDLSHSLEDYYDTVAVDERPGEFVSEIMGGADTVTGGLADDYLEGYGGGDKISGGGGFDLLLGNGGNDTINGGDGEDDIDGGAGDDVVSGGDHDDLIYGFDGNDDLSGDAGYDTIEGEAGNDTISGGSGRDKLYGGLGNDALNGGAQGDRVEGGVGDDKVSGGDGDDLIGGGSENDTVNGGSGYDEMYGDSGADVLNGQAGRDSLDGGSGNDTLTGGPGRDALYGGLGEDQFVFRSESDGSDVVLDFIRGEDKLVFHAAGFDNLGPDFDLVVAGTPRPDSGDATFLYDTTGHDLYYDADGNGGGDNVLVAHLDDVSNLSKNDFLIV</sequence>
<dbReference type="GO" id="GO:0005576">
    <property type="term" value="C:extracellular region"/>
    <property type="evidence" value="ECO:0007669"/>
    <property type="project" value="UniProtKB-SubCell"/>
</dbReference>
<feature type="compositionally biased region" description="Basic and acidic residues" evidence="3">
    <location>
        <begin position="229"/>
        <end position="241"/>
    </location>
</feature>
<name>A0A4V1KJW9_9HYPH</name>
<evidence type="ECO:0000313" key="5">
    <source>
        <dbReference type="Proteomes" id="UP000289708"/>
    </source>
</evidence>
<dbReference type="PANTHER" id="PTHR38340:SF1">
    <property type="entry name" value="S-LAYER PROTEIN"/>
    <property type="match status" value="1"/>
</dbReference>
<dbReference type="InterPro" id="IPR050557">
    <property type="entry name" value="RTX_toxin/Mannuronan_C5-epim"/>
</dbReference>
<keyword evidence="5" id="KW-1185">Reference proteome</keyword>
<dbReference type="Pfam" id="PF00353">
    <property type="entry name" value="HemolysinCabind"/>
    <property type="match status" value="3"/>
</dbReference>
<protein>
    <submittedName>
        <fullName evidence="4">Calcium-binding protein</fullName>
    </submittedName>
</protein>
<dbReference type="Proteomes" id="UP000289708">
    <property type="component" value="Unassembled WGS sequence"/>
</dbReference>
<feature type="region of interest" description="Disordered" evidence="3">
    <location>
        <begin position="224"/>
        <end position="300"/>
    </location>
</feature>
<comment type="subcellular location">
    <subcellularLocation>
        <location evidence="1">Secreted</location>
    </subcellularLocation>
</comment>
<accession>A0A4V1KJW9</accession>
<dbReference type="PROSITE" id="PS00330">
    <property type="entry name" value="HEMOLYSIN_CALCIUM"/>
    <property type="match status" value="5"/>
</dbReference>
<dbReference type="SUPFAM" id="SSF51120">
    <property type="entry name" value="beta-Roll"/>
    <property type="match status" value="3"/>
</dbReference>
<dbReference type="Gene3D" id="2.150.10.10">
    <property type="entry name" value="Serralysin-like metalloprotease, C-terminal"/>
    <property type="match status" value="3"/>
</dbReference>
<dbReference type="InterPro" id="IPR011049">
    <property type="entry name" value="Serralysin-like_metalloprot_C"/>
</dbReference>
<organism evidence="4 5">
    <name type="scientific">Hansschlegelia zhihuaiae</name>
    <dbReference type="NCBI Taxonomy" id="405005"/>
    <lineage>
        <taxon>Bacteria</taxon>
        <taxon>Pseudomonadati</taxon>
        <taxon>Pseudomonadota</taxon>
        <taxon>Alphaproteobacteria</taxon>
        <taxon>Hyphomicrobiales</taxon>
        <taxon>Methylopilaceae</taxon>
        <taxon>Hansschlegelia</taxon>
    </lineage>
</organism>
<reference evidence="4 5" key="1">
    <citation type="submission" date="2018-12" db="EMBL/GenBank/DDBJ databases">
        <title>bacterium Hansschlegelia zhihuaiae S113.</title>
        <authorList>
            <person name="He J."/>
        </authorList>
    </citation>
    <scope>NUCLEOTIDE SEQUENCE [LARGE SCALE GENOMIC DNA]</scope>
    <source>
        <strain evidence="4 5">S 113</strain>
    </source>
</reference>
<dbReference type="InterPro" id="IPR001343">
    <property type="entry name" value="Hemolysn_Ca-bd"/>
</dbReference>
<dbReference type="PRINTS" id="PR00313">
    <property type="entry name" value="CABNDNGRPT"/>
</dbReference>
<evidence type="ECO:0000256" key="1">
    <source>
        <dbReference type="ARBA" id="ARBA00004613"/>
    </source>
</evidence>
<dbReference type="OrthoDB" id="9809583at2"/>
<evidence type="ECO:0000256" key="2">
    <source>
        <dbReference type="ARBA" id="ARBA00022525"/>
    </source>
</evidence>
<evidence type="ECO:0000313" key="4">
    <source>
        <dbReference type="EMBL" id="RXF75652.1"/>
    </source>
</evidence>